<dbReference type="InterPro" id="IPR012292">
    <property type="entry name" value="Globin/Proto"/>
</dbReference>
<protein>
    <submittedName>
        <fullName evidence="7">Hemoglobin-like flavoprotein</fullName>
    </submittedName>
</protein>
<dbReference type="PANTHER" id="PTHR43396:SF3">
    <property type="entry name" value="FLAVOHEMOPROTEIN"/>
    <property type="match status" value="1"/>
</dbReference>
<keyword evidence="1 5" id="KW-0349">Heme</keyword>
<evidence type="ECO:0000256" key="4">
    <source>
        <dbReference type="ARBA" id="ARBA00023004"/>
    </source>
</evidence>
<dbReference type="STRING" id="48467.SAMN02745166_04020"/>
<keyword evidence="3" id="KW-0479">Metal-binding</keyword>
<evidence type="ECO:0000256" key="2">
    <source>
        <dbReference type="ARBA" id="ARBA00022621"/>
    </source>
</evidence>
<dbReference type="CDD" id="cd12131">
    <property type="entry name" value="HGbI-like"/>
    <property type="match status" value="1"/>
</dbReference>
<keyword evidence="4" id="KW-0408">Iron</keyword>
<dbReference type="GO" id="GO:0020037">
    <property type="term" value="F:heme binding"/>
    <property type="evidence" value="ECO:0007669"/>
    <property type="project" value="InterPro"/>
</dbReference>
<dbReference type="GO" id="GO:0046872">
    <property type="term" value="F:metal ion binding"/>
    <property type="evidence" value="ECO:0007669"/>
    <property type="project" value="UniProtKB-KW"/>
</dbReference>
<organism evidence="7 8">
    <name type="scientific">Prosthecobacter debontii</name>
    <dbReference type="NCBI Taxonomy" id="48467"/>
    <lineage>
        <taxon>Bacteria</taxon>
        <taxon>Pseudomonadati</taxon>
        <taxon>Verrucomicrobiota</taxon>
        <taxon>Verrucomicrobiia</taxon>
        <taxon>Verrucomicrobiales</taxon>
        <taxon>Verrucomicrobiaceae</taxon>
        <taxon>Prosthecobacter</taxon>
    </lineage>
</organism>
<dbReference type="GO" id="GO:0046210">
    <property type="term" value="P:nitric oxide catabolic process"/>
    <property type="evidence" value="ECO:0007669"/>
    <property type="project" value="TreeGrafter"/>
</dbReference>
<evidence type="ECO:0000259" key="6">
    <source>
        <dbReference type="PROSITE" id="PS01033"/>
    </source>
</evidence>
<dbReference type="Pfam" id="PF00042">
    <property type="entry name" value="Globin"/>
    <property type="match status" value="1"/>
</dbReference>
<dbReference type="RefSeq" id="WP_217699021.1">
    <property type="nucleotide sequence ID" value="NZ_FUYE01000016.1"/>
</dbReference>
<keyword evidence="5" id="KW-0813">Transport</keyword>
<dbReference type="Gene3D" id="1.10.490.10">
    <property type="entry name" value="Globins"/>
    <property type="match status" value="1"/>
</dbReference>
<dbReference type="GO" id="GO:0071949">
    <property type="term" value="F:FAD binding"/>
    <property type="evidence" value="ECO:0007669"/>
    <property type="project" value="TreeGrafter"/>
</dbReference>
<dbReference type="GO" id="GO:0071500">
    <property type="term" value="P:cellular response to nitrosative stress"/>
    <property type="evidence" value="ECO:0007669"/>
    <property type="project" value="TreeGrafter"/>
</dbReference>
<dbReference type="GO" id="GO:0005344">
    <property type="term" value="F:oxygen carrier activity"/>
    <property type="evidence" value="ECO:0007669"/>
    <property type="project" value="UniProtKB-KW"/>
</dbReference>
<feature type="domain" description="Globin" evidence="6">
    <location>
        <begin position="1"/>
        <end position="135"/>
    </location>
</feature>
<dbReference type="PANTHER" id="PTHR43396">
    <property type="entry name" value="FLAVOHEMOPROTEIN"/>
    <property type="match status" value="1"/>
</dbReference>
<sequence length="139" mass="15349">MITPEQKTLVQTTWAQVVPISETAAELFYNRLFEMDPSLRPLFTSDIKEQGKKLMQMITIAVRGLDHLDEIVPAVQALGRRHVAYGVTDAHYDTVAGALLWTLEKGLGDAYTPEVAEAWTATYTLLADVMKAAAKEPTA</sequence>
<evidence type="ECO:0000256" key="1">
    <source>
        <dbReference type="ARBA" id="ARBA00022617"/>
    </source>
</evidence>
<dbReference type="AlphaFoldDB" id="A0A1T4YRF3"/>
<evidence type="ECO:0000256" key="3">
    <source>
        <dbReference type="ARBA" id="ARBA00022723"/>
    </source>
</evidence>
<name>A0A1T4YRF3_9BACT</name>
<dbReference type="PRINTS" id="PR00188">
    <property type="entry name" value="PLANTGLOBIN"/>
</dbReference>
<evidence type="ECO:0000313" key="7">
    <source>
        <dbReference type="EMBL" id="SKB04253.1"/>
    </source>
</evidence>
<dbReference type="InterPro" id="IPR000971">
    <property type="entry name" value="Globin"/>
</dbReference>
<keyword evidence="2 5" id="KW-0561">Oxygen transport</keyword>
<dbReference type="PROSITE" id="PS01033">
    <property type="entry name" value="GLOBIN"/>
    <property type="match status" value="1"/>
</dbReference>
<dbReference type="GO" id="GO:0008941">
    <property type="term" value="F:nitric oxide dioxygenase NAD(P)H activity"/>
    <property type="evidence" value="ECO:0007669"/>
    <property type="project" value="TreeGrafter"/>
</dbReference>
<dbReference type="EMBL" id="FUYE01000016">
    <property type="protein sequence ID" value="SKB04253.1"/>
    <property type="molecule type" value="Genomic_DNA"/>
</dbReference>
<evidence type="ECO:0000256" key="5">
    <source>
        <dbReference type="RuleBase" id="RU000356"/>
    </source>
</evidence>
<evidence type="ECO:0000313" key="8">
    <source>
        <dbReference type="Proteomes" id="UP000190774"/>
    </source>
</evidence>
<dbReference type="SUPFAM" id="SSF46458">
    <property type="entry name" value="Globin-like"/>
    <property type="match status" value="1"/>
</dbReference>
<comment type="similarity">
    <text evidence="5">Belongs to the globin family.</text>
</comment>
<keyword evidence="8" id="KW-1185">Reference proteome</keyword>
<dbReference type="InterPro" id="IPR009050">
    <property type="entry name" value="Globin-like_sf"/>
</dbReference>
<gene>
    <name evidence="7" type="ORF">SAMN02745166_04020</name>
</gene>
<reference evidence="8" key="1">
    <citation type="submission" date="2017-02" db="EMBL/GenBank/DDBJ databases">
        <authorList>
            <person name="Varghese N."/>
            <person name="Submissions S."/>
        </authorList>
    </citation>
    <scope>NUCLEOTIDE SEQUENCE [LARGE SCALE GENOMIC DNA]</scope>
    <source>
        <strain evidence="8">ATCC 700200</strain>
    </source>
</reference>
<proteinExistence type="inferred from homology"/>
<dbReference type="GO" id="GO:0019825">
    <property type="term" value="F:oxygen binding"/>
    <property type="evidence" value="ECO:0007669"/>
    <property type="project" value="InterPro"/>
</dbReference>
<dbReference type="Proteomes" id="UP000190774">
    <property type="component" value="Unassembled WGS sequence"/>
</dbReference>
<accession>A0A1T4YRF3</accession>